<evidence type="ECO:0000313" key="1">
    <source>
        <dbReference type="EMBL" id="CAG36881.1"/>
    </source>
</evidence>
<name>Q6AL94_DESPS</name>
<dbReference type="RefSeq" id="WP_011189393.1">
    <property type="nucleotide sequence ID" value="NC_006138.1"/>
</dbReference>
<dbReference type="PANTHER" id="PTHR40660">
    <property type="entry name" value="5'-PHOSPHATE OXIDASE PUTATIVE DOMAIN-CONTAINING PROTEIN-RELATED"/>
    <property type="match status" value="1"/>
</dbReference>
<dbReference type="SUPFAM" id="SSF50475">
    <property type="entry name" value="FMN-binding split barrel"/>
    <property type="match status" value="1"/>
</dbReference>
<accession>Q6AL94</accession>
<dbReference type="EMBL" id="CR522870">
    <property type="protein sequence ID" value="CAG36881.1"/>
    <property type="molecule type" value="Genomic_DNA"/>
</dbReference>
<dbReference type="AlphaFoldDB" id="Q6AL94"/>
<keyword evidence="2" id="KW-1185">Reference proteome</keyword>
<reference evidence="2" key="1">
    <citation type="journal article" date="2004" name="Environ. Microbiol.">
        <title>The genome of Desulfotalea psychrophila, a sulfate-reducing bacterium from permanently cold Arctic sediments.</title>
        <authorList>
            <person name="Rabus R."/>
            <person name="Ruepp A."/>
            <person name="Frickey T."/>
            <person name="Rattei T."/>
            <person name="Fartmann B."/>
            <person name="Stark M."/>
            <person name="Bauer M."/>
            <person name="Zibat A."/>
            <person name="Lombardot T."/>
            <person name="Becker I."/>
            <person name="Amann J."/>
            <person name="Gellner K."/>
            <person name="Teeling H."/>
            <person name="Leuschner W.D."/>
            <person name="Gloeckner F.-O."/>
            <person name="Lupas A.N."/>
            <person name="Amann R."/>
            <person name="Klenk H.-P."/>
        </authorList>
    </citation>
    <scope>NUCLEOTIDE SEQUENCE [LARGE SCALE GENOMIC DNA]</scope>
    <source>
        <strain evidence="2">DSM 12343 / LSv54</strain>
    </source>
</reference>
<dbReference type="STRING" id="177439.DP2152"/>
<dbReference type="eggNOG" id="COG0748">
    <property type="taxonomic scope" value="Bacteria"/>
</dbReference>
<dbReference type="PANTHER" id="PTHR40660:SF1">
    <property type="entry name" value="5'-PHOSPHATE OXIDASE PUTATIVE DOMAIN-CONTAINING PROTEIN-RELATED"/>
    <property type="match status" value="1"/>
</dbReference>
<dbReference type="OrthoDB" id="5396728at2"/>
<protein>
    <submittedName>
        <fullName evidence="1">Uncharacterized protein</fullName>
    </submittedName>
</protein>
<organism evidence="1 2">
    <name type="scientific">Desulfotalea psychrophila (strain LSv54 / DSM 12343)</name>
    <dbReference type="NCBI Taxonomy" id="177439"/>
    <lineage>
        <taxon>Bacteria</taxon>
        <taxon>Pseudomonadati</taxon>
        <taxon>Thermodesulfobacteriota</taxon>
        <taxon>Desulfobulbia</taxon>
        <taxon>Desulfobulbales</taxon>
        <taxon>Desulfocapsaceae</taxon>
        <taxon>Desulfotalea</taxon>
    </lineage>
</organism>
<gene>
    <name evidence="1" type="ordered locus">DP2152</name>
</gene>
<proteinExistence type="predicted"/>
<dbReference type="Proteomes" id="UP000000602">
    <property type="component" value="Chromosome"/>
</dbReference>
<dbReference type="InterPro" id="IPR012349">
    <property type="entry name" value="Split_barrel_FMN-bd"/>
</dbReference>
<dbReference type="Gene3D" id="2.30.110.10">
    <property type="entry name" value="Electron Transport, Fmn-binding Protein, Chain A"/>
    <property type="match status" value="1"/>
</dbReference>
<dbReference type="HOGENOM" id="CLU_135509_0_0_7"/>
<dbReference type="KEGG" id="dps:DP2152"/>
<evidence type="ECO:0000313" key="2">
    <source>
        <dbReference type="Proteomes" id="UP000000602"/>
    </source>
</evidence>
<sequence length="129" mass="14514">MRLQEYFAGQSGVGVISTANNKGEVNSAVYAKPHVTGKNSIAFVTRDKLTRANLQENVKANYLFIEKEGDFKGIRLYLTMTEEVQDKELIASLSRRTSANEDDSIERFLIYFNVEKALALIGDEAFELE</sequence>